<comment type="caution">
    <text evidence="1">The sequence shown here is derived from an EMBL/GenBank/DDBJ whole genome shotgun (WGS) entry which is preliminary data.</text>
</comment>
<dbReference type="EMBL" id="AVPE01000018">
    <property type="protein sequence ID" value="KGX89976.1"/>
    <property type="molecule type" value="Genomic_DNA"/>
</dbReference>
<evidence type="ECO:0000313" key="2">
    <source>
        <dbReference type="Proteomes" id="UP000030528"/>
    </source>
</evidence>
<dbReference type="eggNOG" id="ENOG50307VY">
    <property type="taxonomic scope" value="Bacteria"/>
</dbReference>
<evidence type="ECO:0008006" key="3">
    <source>
        <dbReference type="Google" id="ProtNLM"/>
    </source>
</evidence>
<organism evidence="1 2">
    <name type="scientific">Pontibacillus halophilus JSM 076056 = DSM 19796</name>
    <dbReference type="NCBI Taxonomy" id="1385510"/>
    <lineage>
        <taxon>Bacteria</taxon>
        <taxon>Bacillati</taxon>
        <taxon>Bacillota</taxon>
        <taxon>Bacilli</taxon>
        <taxon>Bacillales</taxon>
        <taxon>Bacillaceae</taxon>
        <taxon>Pontibacillus</taxon>
    </lineage>
</organism>
<accession>A0A0A5G9Z0</accession>
<protein>
    <recommendedName>
        <fullName evidence="3">DUF600 domain-containing protein</fullName>
    </recommendedName>
</protein>
<keyword evidence="2" id="KW-1185">Reference proteome</keyword>
<name>A0A0A5G9Z0_9BACI</name>
<dbReference type="Proteomes" id="UP000030528">
    <property type="component" value="Unassembled WGS sequence"/>
</dbReference>
<dbReference type="RefSeq" id="WP_026801631.1">
    <property type="nucleotide sequence ID" value="NZ_AULI01000020.1"/>
</dbReference>
<dbReference type="AlphaFoldDB" id="A0A0A5G9Z0"/>
<sequence length="159" mass="18840">MSPVFEDHFSELQADMVAICLEYVQSEAEDIYIYCSYESKMYAFDVFYKINGQYVSKHNLNNAVHNTSREGKRAFSYDTSEQRQEALLDIGLDKLTKIHDVCKLYEREMPTEIKLHYNVKQNSLRGKFRYDLVYSNDNELLPVDIFDSWFEEVKDENLD</sequence>
<gene>
    <name evidence="1" type="ORF">N781_08860</name>
</gene>
<reference evidence="1 2" key="1">
    <citation type="submission" date="2013-08" db="EMBL/GenBank/DDBJ databases">
        <authorList>
            <person name="Huang J."/>
            <person name="Wang G."/>
        </authorList>
    </citation>
    <scope>NUCLEOTIDE SEQUENCE [LARGE SCALE GENOMIC DNA]</scope>
    <source>
        <strain evidence="1 2">JSM 076056</strain>
    </source>
</reference>
<proteinExistence type="predicted"/>
<evidence type="ECO:0000313" key="1">
    <source>
        <dbReference type="EMBL" id="KGX89976.1"/>
    </source>
</evidence>